<organism evidence="1 2">
    <name type="scientific">Streptomyces alfalfae</name>
    <dbReference type="NCBI Taxonomy" id="1642299"/>
    <lineage>
        <taxon>Bacteria</taxon>
        <taxon>Bacillati</taxon>
        <taxon>Actinomycetota</taxon>
        <taxon>Actinomycetes</taxon>
        <taxon>Kitasatosporales</taxon>
        <taxon>Streptomycetaceae</taxon>
        <taxon>Streptomyces</taxon>
    </lineage>
</organism>
<dbReference type="SUPFAM" id="SSF56784">
    <property type="entry name" value="HAD-like"/>
    <property type="match status" value="1"/>
</dbReference>
<gene>
    <name evidence="1" type="ORF">A7J05_07185</name>
</gene>
<keyword evidence="2" id="KW-1185">Reference proteome</keyword>
<dbReference type="InterPro" id="IPR023214">
    <property type="entry name" value="HAD_sf"/>
</dbReference>
<dbReference type="RefSeq" id="WP_076683729.1">
    <property type="nucleotide sequence ID" value="NZ_CP015588.1"/>
</dbReference>
<dbReference type="EMBL" id="CP015588">
    <property type="protein sequence ID" value="APY85527.1"/>
    <property type="molecule type" value="Genomic_DNA"/>
</dbReference>
<reference evidence="1 2" key="1">
    <citation type="submission" date="2016-05" db="EMBL/GenBank/DDBJ databases">
        <authorList>
            <person name="Gu J."/>
        </authorList>
    </citation>
    <scope>NUCLEOTIDE SEQUENCE [LARGE SCALE GENOMIC DNA]</scope>
    <source>
        <strain evidence="1 2">ACCC40021</strain>
    </source>
</reference>
<dbReference type="Pfam" id="PF00702">
    <property type="entry name" value="Hydrolase"/>
    <property type="match status" value="1"/>
</dbReference>
<dbReference type="PANTHER" id="PTHR43481:SF4">
    <property type="entry name" value="GLYCEROL-1-PHOSPHATE PHOSPHOHYDROLASE 1-RELATED"/>
    <property type="match status" value="1"/>
</dbReference>
<dbReference type="CDD" id="cd07505">
    <property type="entry name" value="HAD_BPGM-like"/>
    <property type="match status" value="1"/>
</dbReference>
<dbReference type="InterPro" id="IPR051806">
    <property type="entry name" value="HAD-like_SPP"/>
</dbReference>
<accession>A0ABN4VHZ1</accession>
<evidence type="ECO:0000313" key="2">
    <source>
        <dbReference type="Proteomes" id="UP000187191"/>
    </source>
</evidence>
<protein>
    <recommendedName>
        <fullName evidence="3">HAD family phosphatase</fullName>
    </recommendedName>
</protein>
<proteinExistence type="predicted"/>
<dbReference type="SFLD" id="SFLDS00003">
    <property type="entry name" value="Haloacid_Dehalogenase"/>
    <property type="match status" value="1"/>
</dbReference>
<dbReference type="InterPro" id="IPR023198">
    <property type="entry name" value="PGP-like_dom2"/>
</dbReference>
<dbReference type="Gene3D" id="3.40.50.1000">
    <property type="entry name" value="HAD superfamily/HAD-like"/>
    <property type="match status" value="1"/>
</dbReference>
<dbReference type="InterPro" id="IPR006439">
    <property type="entry name" value="HAD-SF_hydro_IA"/>
</dbReference>
<evidence type="ECO:0008006" key="3">
    <source>
        <dbReference type="Google" id="ProtNLM"/>
    </source>
</evidence>
<name>A0ABN4VHZ1_9ACTN</name>
<dbReference type="Gene3D" id="1.10.150.240">
    <property type="entry name" value="Putative phosphatase, domain 2"/>
    <property type="match status" value="1"/>
</dbReference>
<dbReference type="PANTHER" id="PTHR43481">
    <property type="entry name" value="FRUCTOSE-1-PHOSPHATE PHOSPHATASE"/>
    <property type="match status" value="1"/>
</dbReference>
<dbReference type="Proteomes" id="UP000187191">
    <property type="component" value="Chromosome"/>
</dbReference>
<dbReference type="NCBIfam" id="TIGR01509">
    <property type="entry name" value="HAD-SF-IA-v3"/>
    <property type="match status" value="1"/>
</dbReference>
<sequence>MPPLSDQTHSTVHADNALLDSLASNATEELATAIAHLKESLTAHRRHRAWIFDFDGTLVDSEPLNVATAQAVLRGCGLQADADWLTAGPFTPASMLRTRVLDHYKIDLPWSDERLLKEGGAFWLAHTHQLQPVRYVAALARAAKAKGLPVAVASANHSGFIRAGLTATALNDVFDIVVGQDQVPHTKPAPDVFLHAARLLNLDPAACLAYENTDPGIAAATAAGMDVVDIRTWAHPTRPTSS</sequence>
<dbReference type="SFLD" id="SFLDG01129">
    <property type="entry name" value="C1.5:_HAD__Beta-PGM__Phosphata"/>
    <property type="match status" value="1"/>
</dbReference>
<evidence type="ECO:0000313" key="1">
    <source>
        <dbReference type="EMBL" id="APY85527.1"/>
    </source>
</evidence>
<dbReference type="InterPro" id="IPR036412">
    <property type="entry name" value="HAD-like_sf"/>
</dbReference>